<name>A0A5J4Q5P8_9ZZZZ</name>
<accession>A0A5J4Q5P8</accession>
<feature type="domain" description="Phosphatidic acid phosphatase type 2/haloperoxidase" evidence="2">
    <location>
        <begin position="121"/>
        <end position="222"/>
    </location>
</feature>
<dbReference type="InterPro" id="IPR036938">
    <property type="entry name" value="PAP2/HPO_sf"/>
</dbReference>
<keyword evidence="1" id="KW-1133">Transmembrane helix</keyword>
<sequence length="261" mass="29505">MLSSKKLVLVFLFLFFCSLPDILAENKDSIYQEAHDAIKDTVSQNPFPYLTLPVSLIIYGTIETICSDKLHLMNYTIEHAVANHINNKFTIDDILQFMPVAGMYTLDLTGIKAKNRLKDRIILSAIAGIFVGITVSTIKYTTRIERPDKSSRNSFPSGHTAIAFMGAEFLRQEYEDVSLWYGVMGYTTAIGTGLLRMYNKRHWWGDVVAGASIGIISARLAYWIYPTIQQNFSKNCTNKNRIVLLPYYNGQQVGCLLSTEF</sequence>
<reference evidence="3" key="1">
    <citation type="submission" date="2019-03" db="EMBL/GenBank/DDBJ databases">
        <title>Single cell metagenomics reveals metabolic interactions within the superorganism composed of flagellate Streblomastix strix and complex community of Bacteroidetes bacteria on its surface.</title>
        <authorList>
            <person name="Treitli S.C."/>
            <person name="Kolisko M."/>
            <person name="Husnik F."/>
            <person name="Keeling P."/>
            <person name="Hampl V."/>
        </authorList>
    </citation>
    <scope>NUCLEOTIDE SEQUENCE</scope>
    <source>
        <strain evidence="3">STM</strain>
    </source>
</reference>
<dbReference type="InterPro" id="IPR000326">
    <property type="entry name" value="PAP2/HPO"/>
</dbReference>
<organism evidence="3">
    <name type="scientific">termite gut metagenome</name>
    <dbReference type="NCBI Taxonomy" id="433724"/>
    <lineage>
        <taxon>unclassified sequences</taxon>
        <taxon>metagenomes</taxon>
        <taxon>organismal metagenomes</taxon>
    </lineage>
</organism>
<evidence type="ECO:0000313" key="3">
    <source>
        <dbReference type="EMBL" id="KAA6317286.1"/>
    </source>
</evidence>
<dbReference type="Gene3D" id="1.20.144.10">
    <property type="entry name" value="Phosphatidic acid phosphatase type 2/haloperoxidase"/>
    <property type="match status" value="1"/>
</dbReference>
<comment type="caution">
    <text evidence="3">The sequence shown here is derived from an EMBL/GenBank/DDBJ whole genome shotgun (WGS) entry which is preliminary data.</text>
</comment>
<feature type="transmembrane region" description="Helical" evidence="1">
    <location>
        <begin position="48"/>
        <end position="66"/>
    </location>
</feature>
<dbReference type="SUPFAM" id="SSF48317">
    <property type="entry name" value="Acid phosphatase/Vanadium-dependent haloperoxidase"/>
    <property type="match status" value="1"/>
</dbReference>
<evidence type="ECO:0000259" key="2">
    <source>
        <dbReference type="SMART" id="SM00014"/>
    </source>
</evidence>
<evidence type="ECO:0000256" key="1">
    <source>
        <dbReference type="SAM" id="Phobius"/>
    </source>
</evidence>
<dbReference type="SMART" id="SM00014">
    <property type="entry name" value="acidPPc"/>
    <property type="match status" value="1"/>
</dbReference>
<dbReference type="EMBL" id="SNRY01004571">
    <property type="protein sequence ID" value="KAA6317286.1"/>
    <property type="molecule type" value="Genomic_DNA"/>
</dbReference>
<feature type="transmembrane region" description="Helical" evidence="1">
    <location>
        <begin position="178"/>
        <end position="195"/>
    </location>
</feature>
<protein>
    <recommendedName>
        <fullName evidence="2">Phosphatidic acid phosphatase type 2/haloperoxidase domain-containing protein</fullName>
    </recommendedName>
</protein>
<dbReference type="CDD" id="cd03394">
    <property type="entry name" value="PAP2_like_5"/>
    <property type="match status" value="1"/>
</dbReference>
<feature type="transmembrane region" description="Helical" evidence="1">
    <location>
        <begin position="121"/>
        <end position="140"/>
    </location>
</feature>
<keyword evidence="1" id="KW-0472">Membrane</keyword>
<proteinExistence type="predicted"/>
<dbReference type="Pfam" id="PF01569">
    <property type="entry name" value="PAP2"/>
    <property type="match status" value="1"/>
</dbReference>
<dbReference type="AlphaFoldDB" id="A0A5J4Q5P8"/>
<gene>
    <name evidence="3" type="ORF">EZS27_032531</name>
</gene>
<feature type="transmembrane region" description="Helical" evidence="1">
    <location>
        <begin position="207"/>
        <end position="225"/>
    </location>
</feature>
<keyword evidence="1" id="KW-0812">Transmembrane</keyword>